<keyword evidence="4" id="KW-0997">Cell inner membrane</keyword>
<evidence type="ECO:0000313" key="13">
    <source>
        <dbReference type="Proteomes" id="UP000005143"/>
    </source>
</evidence>
<name>H0E632_9ACTN</name>
<dbReference type="PANTHER" id="PTHR32196">
    <property type="entry name" value="ABC TRANSPORTER PERMEASE PROTEIN YPHD-RELATED-RELATED"/>
    <property type="match status" value="1"/>
</dbReference>
<dbReference type="GO" id="GO:0005886">
    <property type="term" value="C:plasma membrane"/>
    <property type="evidence" value="ECO:0007669"/>
    <property type="project" value="UniProtKB-SubCell"/>
</dbReference>
<keyword evidence="3" id="KW-1003">Cell membrane</keyword>
<comment type="subcellular location">
    <subcellularLocation>
        <location evidence="1">Cell membrane</location>
        <topology evidence="1">Multi-pass membrane protein</topology>
    </subcellularLocation>
</comment>
<dbReference type="Pfam" id="PF02653">
    <property type="entry name" value="BPD_transp_2"/>
    <property type="match status" value="1"/>
</dbReference>
<reference evidence="12 13" key="1">
    <citation type="journal article" date="2013" name="Biodegradation">
        <title>Quantitative proteomic analysis of ibuprofen-degrading Patulibacter sp. strain I11.</title>
        <authorList>
            <person name="Almeida B."/>
            <person name="Kjeldal H."/>
            <person name="Lolas I."/>
            <person name="Knudsen A.D."/>
            <person name="Carvalho G."/>
            <person name="Nielsen K.L."/>
            <person name="Barreto Crespo M.T."/>
            <person name="Stensballe A."/>
            <person name="Nielsen J.L."/>
        </authorList>
    </citation>
    <scope>NUCLEOTIDE SEQUENCE [LARGE SCALE GENOMIC DNA]</scope>
    <source>
        <strain evidence="12 13">I11</strain>
    </source>
</reference>
<dbReference type="EMBL" id="AGUD01000199">
    <property type="protein sequence ID" value="EHN10861.1"/>
    <property type="molecule type" value="Genomic_DNA"/>
</dbReference>
<evidence type="ECO:0000256" key="1">
    <source>
        <dbReference type="ARBA" id="ARBA00004651"/>
    </source>
</evidence>
<dbReference type="GO" id="GO:0022857">
    <property type="term" value="F:transmembrane transporter activity"/>
    <property type="evidence" value="ECO:0007669"/>
    <property type="project" value="InterPro"/>
</dbReference>
<dbReference type="PANTHER" id="PTHR32196:SF32">
    <property type="entry name" value="XYLOSE TRANSPORT SYSTEM PERMEASE PROTEIN XYLH"/>
    <property type="match status" value="1"/>
</dbReference>
<keyword evidence="13" id="KW-1185">Reference proteome</keyword>
<evidence type="ECO:0000313" key="12">
    <source>
        <dbReference type="EMBL" id="EHN10861.1"/>
    </source>
</evidence>
<feature type="transmembrane region" description="Helical" evidence="11">
    <location>
        <begin position="227"/>
        <end position="249"/>
    </location>
</feature>
<evidence type="ECO:0000256" key="7">
    <source>
        <dbReference type="ARBA" id="ARBA00022989"/>
    </source>
</evidence>
<evidence type="ECO:0000256" key="11">
    <source>
        <dbReference type="SAM" id="Phobius"/>
    </source>
</evidence>
<feature type="transmembrane region" description="Helical" evidence="11">
    <location>
        <begin position="98"/>
        <end position="116"/>
    </location>
</feature>
<feature type="transmembrane region" description="Helical" evidence="11">
    <location>
        <begin position="304"/>
        <end position="325"/>
    </location>
</feature>
<keyword evidence="6 11" id="KW-0812">Transmembrane</keyword>
<feature type="transmembrane region" description="Helical" evidence="11">
    <location>
        <begin position="387"/>
        <end position="404"/>
    </location>
</feature>
<evidence type="ECO:0000256" key="4">
    <source>
        <dbReference type="ARBA" id="ARBA00022519"/>
    </source>
</evidence>
<feature type="transmembrane region" description="Helical" evidence="11">
    <location>
        <begin position="361"/>
        <end position="381"/>
    </location>
</feature>
<feature type="transmembrane region" description="Helical" evidence="11">
    <location>
        <begin position="73"/>
        <end position="93"/>
    </location>
</feature>
<dbReference type="PATRIC" id="fig|1097667.3.peg.2263"/>
<evidence type="ECO:0000256" key="3">
    <source>
        <dbReference type="ARBA" id="ARBA00022475"/>
    </source>
</evidence>
<evidence type="ECO:0000256" key="10">
    <source>
        <dbReference type="ARBA" id="ARBA00035686"/>
    </source>
</evidence>
<dbReference type="Proteomes" id="UP000005143">
    <property type="component" value="Unassembled WGS sequence"/>
</dbReference>
<organism evidence="12 13">
    <name type="scientific">Patulibacter medicamentivorans</name>
    <dbReference type="NCBI Taxonomy" id="1097667"/>
    <lineage>
        <taxon>Bacteria</taxon>
        <taxon>Bacillati</taxon>
        <taxon>Actinomycetota</taxon>
        <taxon>Thermoleophilia</taxon>
        <taxon>Solirubrobacterales</taxon>
        <taxon>Patulibacteraceae</taxon>
        <taxon>Patulibacter</taxon>
    </lineage>
</organism>
<feature type="transmembrane region" description="Helical" evidence="11">
    <location>
        <begin position="255"/>
        <end position="273"/>
    </location>
</feature>
<keyword evidence="2" id="KW-0813">Transport</keyword>
<sequence>MSTTSPTPAPEVDPTASAVALDRDGDDASGVQALLRTAANAASLRAIVVLAIIWVIFTVANDRFLTAGNLTNLTLQVAATGTISVGVVLVLLLGEIDLSVGAVSGLAGAIMGVLSVQHGWNGWLAIAVALAAGAGIGLLQGSIVTWLGIPSFVITLAGLLTWQGFQLKTLGDAGSLNVTDPVITNLANTFLAEWLAWTVALVAIGLMAAGALVARQRRSAAGLELEPMLLTGVRLGAIAIAIVVAVYVVNQDRGVPVSVIILIGLVVIFDALITRTRYGRHVLAAGGNEEATRRAGIATRRVKTVVFVLASTMAAAGGVLAASRALAVNQSSGSGDVLLLAIAGPVIAGVSLFGGRGSVWAALLGALVIGSISNGMDLLGLESSVKFIITGGVLAAAVVLDALARKQRMSQGRS</sequence>
<dbReference type="AlphaFoldDB" id="H0E632"/>
<keyword evidence="12" id="KW-0378">Hydrolase</keyword>
<evidence type="ECO:0000256" key="6">
    <source>
        <dbReference type="ARBA" id="ARBA00022692"/>
    </source>
</evidence>
<keyword evidence="8 11" id="KW-0472">Membrane</keyword>
<dbReference type="CDD" id="cd06579">
    <property type="entry name" value="TM_PBP1_transp_AraH_like"/>
    <property type="match status" value="1"/>
</dbReference>
<feature type="transmembrane region" description="Helical" evidence="11">
    <location>
        <begin position="337"/>
        <end position="354"/>
    </location>
</feature>
<feature type="transmembrane region" description="Helical" evidence="11">
    <location>
        <begin position="194"/>
        <end position="215"/>
    </location>
</feature>
<gene>
    <name evidence="12" type="ORF">PAI11_22820</name>
</gene>
<dbReference type="GO" id="GO:0016787">
    <property type="term" value="F:hydrolase activity"/>
    <property type="evidence" value="ECO:0007669"/>
    <property type="project" value="UniProtKB-KW"/>
</dbReference>
<evidence type="ECO:0000256" key="2">
    <source>
        <dbReference type="ARBA" id="ARBA00022448"/>
    </source>
</evidence>
<proteinExistence type="predicted"/>
<feature type="transmembrane region" description="Helical" evidence="11">
    <location>
        <begin position="42"/>
        <end position="61"/>
    </location>
</feature>
<keyword evidence="7 11" id="KW-1133">Transmembrane helix</keyword>
<comment type="function">
    <text evidence="9">Part of the binding-protein-dependent transport system for D-xylose. Probably responsible for the translocation of the substrate across the membrane.</text>
</comment>
<comment type="caution">
    <text evidence="12">The sequence shown here is derived from an EMBL/GenBank/DDBJ whole genome shotgun (WGS) entry which is preliminary data.</text>
</comment>
<evidence type="ECO:0000256" key="5">
    <source>
        <dbReference type="ARBA" id="ARBA00022597"/>
    </source>
</evidence>
<feature type="transmembrane region" description="Helical" evidence="11">
    <location>
        <begin position="122"/>
        <end position="139"/>
    </location>
</feature>
<evidence type="ECO:0000256" key="8">
    <source>
        <dbReference type="ARBA" id="ARBA00023136"/>
    </source>
</evidence>
<evidence type="ECO:0000256" key="9">
    <source>
        <dbReference type="ARBA" id="ARBA00035611"/>
    </source>
</evidence>
<dbReference type="InterPro" id="IPR001851">
    <property type="entry name" value="ABC_transp_permease"/>
</dbReference>
<accession>H0E632</accession>
<keyword evidence="5" id="KW-0762">Sugar transport</keyword>
<dbReference type="RefSeq" id="WP_007575032.1">
    <property type="nucleotide sequence ID" value="NZ_AGUD01000199.1"/>
</dbReference>
<protein>
    <recommendedName>
        <fullName evidence="10">Xylose transport system permease protein XylH</fullName>
    </recommendedName>
</protein>
<feature type="transmembrane region" description="Helical" evidence="11">
    <location>
        <begin position="146"/>
        <end position="165"/>
    </location>
</feature>